<organism evidence="3 4">
    <name type="scientific">Adiantum capillus-veneris</name>
    <name type="common">Maidenhair fern</name>
    <dbReference type="NCBI Taxonomy" id="13818"/>
    <lineage>
        <taxon>Eukaryota</taxon>
        <taxon>Viridiplantae</taxon>
        <taxon>Streptophyta</taxon>
        <taxon>Embryophyta</taxon>
        <taxon>Tracheophyta</taxon>
        <taxon>Polypodiopsida</taxon>
        <taxon>Polypodiidae</taxon>
        <taxon>Polypodiales</taxon>
        <taxon>Pteridineae</taxon>
        <taxon>Pteridaceae</taxon>
        <taxon>Vittarioideae</taxon>
        <taxon>Adiantum</taxon>
    </lineage>
</organism>
<proteinExistence type="inferred from homology"/>
<dbReference type="Pfam" id="PF05691">
    <property type="entry name" value="Raffinose_syn"/>
    <property type="match status" value="1"/>
</dbReference>
<comment type="caution">
    <text evidence="3">The sequence shown here is derived from an EMBL/GenBank/DDBJ whole genome shotgun (WGS) entry which is preliminary data.</text>
</comment>
<dbReference type="SUPFAM" id="SSF51445">
    <property type="entry name" value="(Trans)glycosidases"/>
    <property type="match status" value="1"/>
</dbReference>
<evidence type="ECO:0008006" key="5">
    <source>
        <dbReference type="Google" id="ProtNLM"/>
    </source>
</evidence>
<keyword evidence="2" id="KW-0119">Carbohydrate metabolism</keyword>
<evidence type="ECO:0000256" key="2">
    <source>
        <dbReference type="ARBA" id="ARBA00023277"/>
    </source>
</evidence>
<sequence length="374" mass="41657">MIQQTSNYDSTPALVGGFGDAGGKLWWRVQLSRAYYEGLSKLIKKNLGGNRVIASMEHTNIFMLLGTENVTLGRVGDDFWPELKGDPLLWLQGFHVVHCAYNSLWLGQFIHPDWDMFQTTHICAEFHAASRAISGRPVYVSDKPGHHDFELLKKVVFPDGTVPCCERFALPTRDCLFSDPMLDGVTVLKIWNLTKAGGMIGAFNCQGGGWSPEKRMTVPSETPPTTCYTQVSPSDIEWPDMQSESQLFAIYTLKQDKISILRRSERLPVKVEPLAYDIFTVCALQRLAGNIKFAPFGLVNMLNSAGAVECSGSTARKVTIKLHRAGTFCAYSNSQPLHCYLNGSSTKFLYNPLDGRISSEVPWVKDGTKVELEF</sequence>
<evidence type="ECO:0000256" key="1">
    <source>
        <dbReference type="ARBA" id="ARBA00007240"/>
    </source>
</evidence>
<dbReference type="AlphaFoldDB" id="A0A9D4UPR7"/>
<protein>
    <recommendedName>
        <fullName evidence="5">Galactinol--sucrose galactosyltransferase</fullName>
    </recommendedName>
</protein>
<evidence type="ECO:0000313" key="4">
    <source>
        <dbReference type="Proteomes" id="UP000886520"/>
    </source>
</evidence>
<evidence type="ECO:0000313" key="3">
    <source>
        <dbReference type="EMBL" id="KAI5071582.1"/>
    </source>
</evidence>
<dbReference type="InterPro" id="IPR017853">
    <property type="entry name" value="GH"/>
</dbReference>
<keyword evidence="4" id="KW-1185">Reference proteome</keyword>
<dbReference type="OrthoDB" id="4664297at2759"/>
<dbReference type="InterPro" id="IPR008811">
    <property type="entry name" value="Glycosyl_hydrolases_36"/>
</dbReference>
<dbReference type="PANTHER" id="PTHR31268">
    <property type="match status" value="1"/>
</dbReference>
<dbReference type="PANTHER" id="PTHR31268:SF8">
    <property type="entry name" value="GALACTINOL--SUCROSE GALACTOSYLTRANSFERASE 4-RELATED"/>
    <property type="match status" value="1"/>
</dbReference>
<reference evidence="3" key="1">
    <citation type="submission" date="2021-01" db="EMBL/GenBank/DDBJ databases">
        <title>Adiantum capillus-veneris genome.</title>
        <authorList>
            <person name="Fang Y."/>
            <person name="Liao Q."/>
        </authorList>
    </citation>
    <scope>NUCLEOTIDE SEQUENCE</scope>
    <source>
        <strain evidence="3">H3</strain>
        <tissue evidence="3">Leaf</tissue>
    </source>
</reference>
<dbReference type="EMBL" id="JABFUD020000013">
    <property type="protein sequence ID" value="KAI5071582.1"/>
    <property type="molecule type" value="Genomic_DNA"/>
</dbReference>
<name>A0A9D4UPR7_ADICA</name>
<gene>
    <name evidence="3" type="ORF">GOP47_0013833</name>
</gene>
<comment type="similarity">
    <text evidence="1">Belongs to the glycosyl hydrolases 36 family.</text>
</comment>
<accession>A0A9D4UPR7</accession>
<dbReference type="Proteomes" id="UP000886520">
    <property type="component" value="Chromosome 13"/>
</dbReference>